<name>A0A179F1X6_METCM</name>
<accession>A0A179F1X6</accession>
<protein>
    <submittedName>
        <fullName evidence="1">Negative acting factor</fullName>
    </submittedName>
</protein>
<proteinExistence type="predicted"/>
<dbReference type="Proteomes" id="UP000078397">
    <property type="component" value="Unassembled WGS sequence"/>
</dbReference>
<reference evidence="1 2" key="1">
    <citation type="journal article" date="2016" name="PLoS Pathog.">
        <title>Biosynthesis of antibiotic leucinostatins in bio-control fungus Purpureocillium lilacinum and their inhibition on phytophthora revealed by genome mining.</title>
        <authorList>
            <person name="Wang G."/>
            <person name="Liu Z."/>
            <person name="Lin R."/>
            <person name="Li E."/>
            <person name="Mao Z."/>
            <person name="Ling J."/>
            <person name="Yang Y."/>
            <person name="Yin W.B."/>
            <person name="Xie B."/>
        </authorList>
    </citation>
    <scope>NUCLEOTIDE SEQUENCE [LARGE SCALE GENOMIC DNA]</scope>
    <source>
        <strain evidence="1">170</strain>
    </source>
</reference>
<comment type="caution">
    <text evidence="1">The sequence shown here is derived from an EMBL/GenBank/DDBJ whole genome shotgun (WGS) entry which is preliminary data.</text>
</comment>
<dbReference type="KEGG" id="pchm:VFPPC_10514"/>
<evidence type="ECO:0000313" key="1">
    <source>
        <dbReference type="EMBL" id="OAQ59455.1"/>
    </source>
</evidence>
<dbReference type="InterPro" id="IPR053175">
    <property type="entry name" value="DHMBA_Reg_Transcription_Factor"/>
</dbReference>
<dbReference type="PANTHER" id="PTHR38791:SF13">
    <property type="entry name" value="ZN(2)-C6 FUNGAL-TYPE DOMAIN-CONTAINING PROTEIN"/>
    <property type="match status" value="1"/>
</dbReference>
<gene>
    <name evidence="1" type="ORF">VFPPC_10514</name>
</gene>
<dbReference type="OrthoDB" id="4314040at2759"/>
<dbReference type="PANTHER" id="PTHR38791">
    <property type="entry name" value="ZN(II)2CYS6 TRANSCRIPTION FACTOR (EUROFUNG)-RELATED-RELATED"/>
    <property type="match status" value="1"/>
</dbReference>
<organism evidence="1 2">
    <name type="scientific">Pochonia chlamydosporia 170</name>
    <dbReference type="NCBI Taxonomy" id="1380566"/>
    <lineage>
        <taxon>Eukaryota</taxon>
        <taxon>Fungi</taxon>
        <taxon>Dikarya</taxon>
        <taxon>Ascomycota</taxon>
        <taxon>Pezizomycotina</taxon>
        <taxon>Sordariomycetes</taxon>
        <taxon>Hypocreomycetidae</taxon>
        <taxon>Hypocreales</taxon>
        <taxon>Clavicipitaceae</taxon>
        <taxon>Pochonia</taxon>
    </lineage>
</organism>
<dbReference type="GeneID" id="28852867"/>
<dbReference type="RefSeq" id="XP_018137479.1">
    <property type="nucleotide sequence ID" value="XM_018288873.1"/>
</dbReference>
<dbReference type="AlphaFoldDB" id="A0A179F1X6"/>
<evidence type="ECO:0000313" key="2">
    <source>
        <dbReference type="Proteomes" id="UP000078397"/>
    </source>
</evidence>
<sequence>MPLVKEKQPLPHFKHAFQACALASLNNRVATGNELDRQALGSYTKALAATFHATRDPTMVKHDATLASVLLLSLFETMTARPRSSMAWGLHVDGAVQLVKERGPEQLRSKSGLDLFIAARTQMIIHALSTGKAPDLSVDWWVDGSVRAEHALRCQELSIRIAKVKAAANRLIAMDRSTENTELTWELIKHCQILDQELVKWSKSVPETFTWKTAMWEHNIPPGGYMKAEVYPGRVDTYQDFWAASVWNLMRCSRITLTSVIVRCVARVSWPWDYRTTPEYATASKVWAEAISDINASVPYLLGWFCKRKDLLQGKHLPSFWCGEDNTEKALPGYFLIWPLSCIQAQNYLTDSQRAWVKGRLEHIATHLGVRSASIYQNIQPQRQPPPAEAA</sequence>
<keyword evidence="2" id="KW-1185">Reference proteome</keyword>
<dbReference type="EMBL" id="LSBJ02000011">
    <property type="protein sequence ID" value="OAQ59455.1"/>
    <property type="molecule type" value="Genomic_DNA"/>
</dbReference>
<dbReference type="STRING" id="1380566.A0A179F1X6"/>